<dbReference type="EMBL" id="CM056818">
    <property type="protein sequence ID" value="KAJ8621784.1"/>
    <property type="molecule type" value="Genomic_DNA"/>
</dbReference>
<name>A0ACC2KKS8_PERAE</name>
<reference evidence="1 2" key="1">
    <citation type="journal article" date="2022" name="Hortic Res">
        <title>A haplotype resolved chromosomal level avocado genome allows analysis of novel avocado genes.</title>
        <authorList>
            <person name="Nath O."/>
            <person name="Fletcher S.J."/>
            <person name="Hayward A."/>
            <person name="Shaw L.M."/>
            <person name="Masouleh A.K."/>
            <person name="Furtado A."/>
            <person name="Henry R.J."/>
            <person name="Mitter N."/>
        </authorList>
    </citation>
    <scope>NUCLEOTIDE SEQUENCE [LARGE SCALE GENOMIC DNA]</scope>
    <source>
        <strain evidence="2">cv. Hass</strain>
    </source>
</reference>
<gene>
    <name evidence="1" type="ORF">MRB53_030313</name>
</gene>
<evidence type="ECO:0000313" key="1">
    <source>
        <dbReference type="EMBL" id="KAJ8621784.1"/>
    </source>
</evidence>
<sequence>MEWKEKSKNVRVSQSKMPWNHTSGSRSFLARSSIIQVAEFGKKTIFLGGLVLQLAERAGIDPGIVHCGDGSSVGVREVTSEACLP</sequence>
<dbReference type="Proteomes" id="UP001234297">
    <property type="component" value="Chromosome 10"/>
</dbReference>
<comment type="caution">
    <text evidence="1">The sequence shown here is derived from an EMBL/GenBank/DDBJ whole genome shotgun (WGS) entry which is preliminary data.</text>
</comment>
<evidence type="ECO:0000313" key="2">
    <source>
        <dbReference type="Proteomes" id="UP001234297"/>
    </source>
</evidence>
<keyword evidence="2" id="KW-1185">Reference proteome</keyword>
<organism evidence="1 2">
    <name type="scientific">Persea americana</name>
    <name type="common">Avocado</name>
    <dbReference type="NCBI Taxonomy" id="3435"/>
    <lineage>
        <taxon>Eukaryota</taxon>
        <taxon>Viridiplantae</taxon>
        <taxon>Streptophyta</taxon>
        <taxon>Embryophyta</taxon>
        <taxon>Tracheophyta</taxon>
        <taxon>Spermatophyta</taxon>
        <taxon>Magnoliopsida</taxon>
        <taxon>Magnoliidae</taxon>
        <taxon>Laurales</taxon>
        <taxon>Lauraceae</taxon>
        <taxon>Persea</taxon>
    </lineage>
</organism>
<accession>A0ACC2KKS8</accession>
<protein>
    <submittedName>
        <fullName evidence="1">Uncharacterized protein</fullName>
    </submittedName>
</protein>
<proteinExistence type="predicted"/>